<evidence type="ECO:0000256" key="1">
    <source>
        <dbReference type="SAM" id="MobiDB-lite"/>
    </source>
</evidence>
<feature type="compositionally biased region" description="Basic and acidic residues" evidence="1">
    <location>
        <begin position="1"/>
        <end position="17"/>
    </location>
</feature>
<dbReference type="AlphaFoldDB" id="A0A183BPH1"/>
<keyword evidence="2" id="KW-1185">Reference proteome</keyword>
<evidence type="ECO:0000313" key="2">
    <source>
        <dbReference type="Proteomes" id="UP000050741"/>
    </source>
</evidence>
<feature type="region of interest" description="Disordered" evidence="1">
    <location>
        <begin position="1"/>
        <end position="117"/>
    </location>
</feature>
<name>A0A183BPH1_GLOPA</name>
<reference evidence="2" key="1">
    <citation type="submission" date="2014-05" db="EMBL/GenBank/DDBJ databases">
        <title>The genome and life-stage specific transcriptomes of Globodera pallida elucidate key aspects of plant parasitism by a cyst nematode.</title>
        <authorList>
            <person name="Cotton J.A."/>
            <person name="Lilley C.J."/>
            <person name="Jones L.M."/>
            <person name="Kikuchi T."/>
            <person name="Reid A.J."/>
            <person name="Thorpe P."/>
            <person name="Tsai I.J."/>
            <person name="Beasley H."/>
            <person name="Blok V."/>
            <person name="Cock P.J.A."/>
            <person name="Van den Akker S.E."/>
            <person name="Holroyd N."/>
            <person name="Hunt M."/>
            <person name="Mantelin S."/>
            <person name="Naghra H."/>
            <person name="Pain A."/>
            <person name="Palomares-Rius J.E."/>
            <person name="Zarowiecki M."/>
            <person name="Berriman M."/>
            <person name="Jones J.T."/>
            <person name="Urwin P.E."/>
        </authorList>
    </citation>
    <scope>NUCLEOTIDE SEQUENCE [LARGE SCALE GENOMIC DNA]</scope>
    <source>
        <strain evidence="2">Lindley</strain>
    </source>
</reference>
<dbReference type="Proteomes" id="UP000050741">
    <property type="component" value="Unassembled WGS sequence"/>
</dbReference>
<reference evidence="3" key="2">
    <citation type="submission" date="2016-06" db="UniProtKB">
        <authorList>
            <consortium name="WormBaseParasite"/>
        </authorList>
    </citation>
    <scope>IDENTIFICATION</scope>
</reference>
<sequence>MRLMENEMERMAEQHRREITKRHRQYRSEMTGLQVDIATRDKYIKDMTGQPSMDKEEDDDEEDENEEDDDDDEEEDDDDEEEDDDDEEDEDDDEESGESLPFGGFERGWYDESEESS</sequence>
<feature type="compositionally biased region" description="Acidic residues" evidence="1">
    <location>
        <begin position="55"/>
        <end position="97"/>
    </location>
</feature>
<proteinExistence type="predicted"/>
<evidence type="ECO:0000313" key="3">
    <source>
        <dbReference type="WBParaSite" id="GPLIN_000250700"/>
    </source>
</evidence>
<accession>A0A183BPH1</accession>
<protein>
    <submittedName>
        <fullName evidence="3">Glutamic acid-rich protein</fullName>
    </submittedName>
</protein>
<organism evidence="2 3">
    <name type="scientific">Globodera pallida</name>
    <name type="common">Potato cyst nematode worm</name>
    <name type="synonym">Heterodera pallida</name>
    <dbReference type="NCBI Taxonomy" id="36090"/>
    <lineage>
        <taxon>Eukaryota</taxon>
        <taxon>Metazoa</taxon>
        <taxon>Ecdysozoa</taxon>
        <taxon>Nematoda</taxon>
        <taxon>Chromadorea</taxon>
        <taxon>Rhabditida</taxon>
        <taxon>Tylenchina</taxon>
        <taxon>Tylenchomorpha</taxon>
        <taxon>Tylenchoidea</taxon>
        <taxon>Heteroderidae</taxon>
        <taxon>Heteroderinae</taxon>
        <taxon>Globodera</taxon>
    </lineage>
</organism>
<dbReference type="WBParaSite" id="GPLIN_000250700">
    <property type="protein sequence ID" value="GPLIN_000250700"/>
    <property type="gene ID" value="GPLIN_000250700"/>
</dbReference>